<dbReference type="EMBL" id="CP113432">
    <property type="protein sequence ID" value="WAI48103.1"/>
    <property type="molecule type" value="Genomic_DNA"/>
</dbReference>
<dbReference type="RefSeq" id="WP_254474708.1">
    <property type="nucleotide sequence ID" value="NZ_CP113432.1"/>
</dbReference>
<sequence>MSLPALVIPPPGAPLPSAALQFGMPQDDPQSLVLAVELARLAAQWRRHWPGLRLSLPATGTWPLESWPEALHGALDALLQAALERQPDAALELLLSSARGLLRVDLRGHDPLARAWLPDALRPAQRLAAWQGGRLLWRAHGKGWKIRLGLPLSPARR</sequence>
<gene>
    <name evidence="1" type="ORF">OU419_20390</name>
</gene>
<name>A0ABY6ZTL9_9PSED</name>
<evidence type="ECO:0000313" key="2">
    <source>
        <dbReference type="Proteomes" id="UP001163624"/>
    </source>
</evidence>
<evidence type="ECO:0008006" key="3">
    <source>
        <dbReference type="Google" id="ProtNLM"/>
    </source>
</evidence>
<accession>A0ABY6ZTL9</accession>
<organism evidence="1 2">
    <name type="scientific">Pseudomonas triclosanedens</name>
    <dbReference type="NCBI Taxonomy" id="2961893"/>
    <lineage>
        <taxon>Bacteria</taxon>
        <taxon>Pseudomonadati</taxon>
        <taxon>Pseudomonadota</taxon>
        <taxon>Gammaproteobacteria</taxon>
        <taxon>Pseudomonadales</taxon>
        <taxon>Pseudomonadaceae</taxon>
        <taxon>Pseudomonas</taxon>
    </lineage>
</organism>
<evidence type="ECO:0000313" key="1">
    <source>
        <dbReference type="EMBL" id="WAI48103.1"/>
    </source>
</evidence>
<protein>
    <recommendedName>
        <fullName evidence="3">Histidine kinase</fullName>
    </recommendedName>
</protein>
<dbReference type="Proteomes" id="UP001163624">
    <property type="component" value="Chromosome"/>
</dbReference>
<keyword evidence="2" id="KW-1185">Reference proteome</keyword>
<reference evidence="1" key="1">
    <citation type="submission" date="2022-11" db="EMBL/GenBank/DDBJ databases">
        <title>Pseudomonas triclosanedens sp. nov., a triclosan degrader isolated from activated sludge.</title>
        <authorList>
            <person name="Yin Y."/>
            <person name="Lu Z."/>
        </authorList>
    </citation>
    <scope>NUCLEOTIDE SEQUENCE</scope>
    <source>
        <strain evidence="1">ZM23</strain>
    </source>
</reference>
<proteinExistence type="predicted"/>